<proteinExistence type="predicted"/>
<organism evidence="12">
    <name type="scientific">Setaria italica</name>
    <name type="common">Foxtail millet</name>
    <name type="synonym">Panicum italicum</name>
    <dbReference type="NCBI Taxonomy" id="4555"/>
    <lineage>
        <taxon>Eukaryota</taxon>
        <taxon>Viridiplantae</taxon>
        <taxon>Streptophyta</taxon>
        <taxon>Embryophyta</taxon>
        <taxon>Tracheophyta</taxon>
        <taxon>Spermatophyta</taxon>
        <taxon>Magnoliopsida</taxon>
        <taxon>Liliopsida</taxon>
        <taxon>Poales</taxon>
        <taxon>Poaceae</taxon>
        <taxon>PACMAD clade</taxon>
        <taxon>Panicoideae</taxon>
        <taxon>Panicodae</taxon>
        <taxon>Paniceae</taxon>
        <taxon>Cenchrinae</taxon>
        <taxon>Setaria</taxon>
    </lineage>
</organism>
<accession>A0A368PMF0</accession>
<evidence type="ECO:0000259" key="10">
    <source>
        <dbReference type="PROSITE" id="PS50102"/>
    </source>
</evidence>
<evidence type="ECO:0000256" key="7">
    <source>
        <dbReference type="PROSITE-ProRule" id="PRU00176"/>
    </source>
</evidence>
<feature type="compositionally biased region" description="Acidic residues" evidence="9">
    <location>
        <begin position="130"/>
        <end position="142"/>
    </location>
</feature>
<evidence type="ECO:0000256" key="5">
    <source>
        <dbReference type="ARBA" id="ARBA00022884"/>
    </source>
</evidence>
<dbReference type="GO" id="GO:0003677">
    <property type="term" value="F:DNA binding"/>
    <property type="evidence" value="ECO:0007669"/>
    <property type="project" value="UniProtKB-KW"/>
</dbReference>
<feature type="compositionally biased region" description="Basic and acidic residues" evidence="9">
    <location>
        <begin position="578"/>
        <end position="621"/>
    </location>
</feature>
<evidence type="ECO:0000256" key="3">
    <source>
        <dbReference type="ARBA" id="ARBA00022771"/>
    </source>
</evidence>
<reference evidence="12" key="2">
    <citation type="submission" date="2015-07" db="EMBL/GenBank/DDBJ databases">
        <authorList>
            <person name="Noorani M."/>
        </authorList>
    </citation>
    <scope>NUCLEOTIDE SEQUENCE</scope>
    <source>
        <strain evidence="12">Yugu1</strain>
    </source>
</reference>
<evidence type="ECO:0000313" key="12">
    <source>
        <dbReference type="EMBL" id="RCV06832.1"/>
    </source>
</evidence>
<dbReference type="GO" id="GO:0089701">
    <property type="term" value="C:U2AF complex"/>
    <property type="evidence" value="ECO:0007669"/>
    <property type="project" value="InterPro"/>
</dbReference>
<evidence type="ECO:0000256" key="4">
    <source>
        <dbReference type="ARBA" id="ARBA00022833"/>
    </source>
</evidence>
<dbReference type="InterPro" id="IPR035979">
    <property type="entry name" value="RBD_domain_sf"/>
</dbReference>
<dbReference type="GO" id="GO:0000398">
    <property type="term" value="P:mRNA splicing, via spliceosome"/>
    <property type="evidence" value="ECO:0007669"/>
    <property type="project" value="InterPro"/>
</dbReference>
<evidence type="ECO:0000256" key="9">
    <source>
        <dbReference type="SAM" id="MobiDB-lite"/>
    </source>
</evidence>
<feature type="compositionally biased region" description="Low complexity" evidence="9">
    <location>
        <begin position="568"/>
        <end position="577"/>
    </location>
</feature>
<dbReference type="SMART" id="SM00360">
    <property type="entry name" value="RRM"/>
    <property type="match status" value="1"/>
</dbReference>
<keyword evidence="2" id="KW-0677">Repeat</keyword>
<evidence type="ECO:0000256" key="2">
    <source>
        <dbReference type="ARBA" id="ARBA00022737"/>
    </source>
</evidence>
<dbReference type="GO" id="GO:0008270">
    <property type="term" value="F:zinc ion binding"/>
    <property type="evidence" value="ECO:0007669"/>
    <property type="project" value="UniProtKB-KW"/>
</dbReference>
<evidence type="ECO:0008006" key="13">
    <source>
        <dbReference type="Google" id="ProtNLM"/>
    </source>
</evidence>
<feature type="region of interest" description="Disordered" evidence="9">
    <location>
        <begin position="98"/>
        <end position="142"/>
    </location>
</feature>
<dbReference type="EMBL" id="CM003528">
    <property type="protein sequence ID" value="RCV06832.1"/>
    <property type="molecule type" value="Genomic_DNA"/>
</dbReference>
<dbReference type="SMART" id="SM00356">
    <property type="entry name" value="ZnF_C3H1"/>
    <property type="match status" value="2"/>
</dbReference>
<keyword evidence="5 7" id="KW-0694">RNA-binding</keyword>
<feature type="compositionally biased region" description="Basic residues" evidence="9">
    <location>
        <begin position="698"/>
        <end position="710"/>
    </location>
</feature>
<dbReference type="InterPro" id="IPR003954">
    <property type="entry name" value="RRM_euk-type"/>
</dbReference>
<keyword evidence="3 8" id="KW-0863">Zinc-finger</keyword>
<feature type="compositionally biased region" description="Basic and acidic residues" evidence="9">
    <location>
        <begin position="442"/>
        <end position="459"/>
    </location>
</feature>
<dbReference type="SMART" id="SM00361">
    <property type="entry name" value="RRM_1"/>
    <property type="match status" value="1"/>
</dbReference>
<dbReference type="Pfam" id="PF00642">
    <property type="entry name" value="zf-CCCH"/>
    <property type="match status" value="1"/>
</dbReference>
<feature type="compositionally biased region" description="Basic and acidic residues" evidence="9">
    <location>
        <begin position="41"/>
        <end position="51"/>
    </location>
</feature>
<feature type="region of interest" description="Disordered" evidence="9">
    <location>
        <begin position="167"/>
        <end position="203"/>
    </location>
</feature>
<evidence type="ECO:0000256" key="8">
    <source>
        <dbReference type="PROSITE-ProRule" id="PRU00723"/>
    </source>
</evidence>
<dbReference type="PRINTS" id="PR01848">
    <property type="entry name" value="U2AUXFACTOR"/>
</dbReference>
<feature type="domain" description="RRM" evidence="10">
    <location>
        <begin position="253"/>
        <end position="353"/>
    </location>
</feature>
<dbReference type="PROSITE" id="PS50102">
    <property type="entry name" value="RRM"/>
    <property type="match status" value="1"/>
</dbReference>
<dbReference type="PANTHER" id="PTHR12620">
    <property type="entry name" value="U2 SNRNP AUXILIARY FACTOR, SMALL SUBUNIT"/>
    <property type="match status" value="1"/>
</dbReference>
<feature type="compositionally biased region" description="Basic and acidic residues" evidence="9">
    <location>
        <begin position="112"/>
        <end position="129"/>
    </location>
</feature>
<feature type="compositionally biased region" description="Basic and acidic residues" evidence="9">
    <location>
        <begin position="675"/>
        <end position="697"/>
    </location>
</feature>
<evidence type="ECO:0000259" key="11">
    <source>
        <dbReference type="PROSITE" id="PS50103"/>
    </source>
</evidence>
<feature type="compositionally biased region" description="Basic residues" evidence="9">
    <location>
        <begin position="25"/>
        <end position="40"/>
    </location>
</feature>
<feature type="compositionally biased region" description="Basic and acidic residues" evidence="9">
    <location>
        <begin position="524"/>
        <end position="546"/>
    </location>
</feature>
<keyword evidence="4 8" id="KW-0862">Zinc</keyword>
<dbReference type="InterPro" id="IPR000571">
    <property type="entry name" value="Znf_CCCH"/>
</dbReference>
<feature type="compositionally biased region" description="Basic and acidic residues" evidence="9">
    <location>
        <begin position="168"/>
        <end position="181"/>
    </location>
</feature>
<feature type="domain" description="C3H1-type" evidence="11">
    <location>
        <begin position="355"/>
        <end position="385"/>
    </location>
</feature>
<dbReference type="InterPro" id="IPR009145">
    <property type="entry name" value="U2AF_small"/>
</dbReference>
<dbReference type="InterPro" id="IPR000504">
    <property type="entry name" value="RRM_dom"/>
</dbReference>
<feature type="region of interest" description="Disordered" evidence="9">
    <location>
        <begin position="1"/>
        <end position="85"/>
    </location>
</feature>
<feature type="compositionally biased region" description="Low complexity" evidence="9">
    <location>
        <begin position="98"/>
        <end position="111"/>
    </location>
</feature>
<dbReference type="STRING" id="4555.A0A368PMF0"/>
<reference evidence="12" key="1">
    <citation type="journal article" date="2012" name="Nat. Biotechnol.">
        <title>Reference genome sequence of the model plant Setaria.</title>
        <authorList>
            <person name="Bennetzen J.L."/>
            <person name="Schmutz J."/>
            <person name="Wang H."/>
            <person name="Percifield R."/>
            <person name="Hawkins J."/>
            <person name="Pontaroli A.C."/>
            <person name="Estep M."/>
            <person name="Feng L."/>
            <person name="Vaughn J.N."/>
            <person name="Grimwood J."/>
            <person name="Jenkins J."/>
            <person name="Barry K."/>
            <person name="Lindquist E."/>
            <person name="Hellsten U."/>
            <person name="Deshpande S."/>
            <person name="Wang X."/>
            <person name="Wu X."/>
            <person name="Mitros T."/>
            <person name="Triplett J."/>
            <person name="Yang X."/>
            <person name="Ye C.Y."/>
            <person name="Mauro-Herrera M."/>
            <person name="Wang L."/>
            <person name="Li P."/>
            <person name="Sharma M."/>
            <person name="Sharma R."/>
            <person name="Ronald P.C."/>
            <person name="Panaud O."/>
            <person name="Kellogg E.A."/>
            <person name="Brutnell T.P."/>
            <person name="Doust A.N."/>
            <person name="Tuskan G.A."/>
            <person name="Rokhsar D."/>
            <person name="Devos K.M."/>
        </authorList>
    </citation>
    <scope>NUCLEOTIDE SEQUENCE [LARGE SCALE GENOMIC DNA]</scope>
    <source>
        <strain evidence="12">Yugu1</strain>
    </source>
</reference>
<sequence length="732" mass="83149">MSASATAAGRDAAGTPEAAGTATRRDKRRERKKERRRRARREAAARARVAVEADAPAADPEEELRLLDQEEAEAAAESERARRAFEDAERRWLEAAAARAAEKAAAAAAAAEEARAAEASAPEKSKDDHENESEEDGEWEYIEDGPAEIIWQGNEIIVKKKKVKVPKGIKEKPPIQEEDRPTSNPLPPQSVGFASQRREPSMSAQEVLEKVAQETPNFGTEQDKAHCPFHLKTGACRFGVRCSRVHFYPDKSSTLLMKNMYNGPGLALEQDEGLEFTDEEIEQSYEEFYEDVHTEFLKFGELANFKVCRNGSFHLRGNVYVHYKSLDSALLAYSSMNGRYFAGKQITCEFVAVTRWKASICGEYMRSRYKTCSHGVACNFIHCFRNPGGDYEWADWDNPPPRYWIRKMVALFGPAADATHDKASDTRDFERLQHSNRKRLKSSSDRYVPRRSMDEDVHTRYSSQDYSHSKQERSSHSMNYEYRQHRRGSSATDRHHGQDTKTNGRQFSTKENESQVHKHKHEERRRSDHSDGGKYDKISSRKHQSDQRGSCEPGSSDWPSDLTDTDASKGPSGGKSSSKYDDPKKSMRKSSEAHNLERRYTAHKSAGKEHSTRRGSERGTEDDYYDEKDDGRVKSRKHKDVHNYSDDRWVATYSDGDSDVDRYQRSSSEGTKFGGKGDAHSDAEAQHQRSSSRTKDDKRRRKSHSGNKRRSTTEEDTRDSDTRGLSSDSCSR</sequence>
<dbReference type="InterPro" id="IPR012677">
    <property type="entry name" value="Nucleotide-bd_a/b_plait_sf"/>
</dbReference>
<gene>
    <name evidence="12" type="ORF">SETIT_1G195300v2</name>
</gene>
<dbReference type="PROSITE" id="PS50103">
    <property type="entry name" value="ZF_C3H1"/>
    <property type="match status" value="2"/>
</dbReference>
<keyword evidence="1 8" id="KW-0479">Metal-binding</keyword>
<keyword evidence="6" id="KW-0238">DNA-binding</keyword>
<name>A0A368PMF0_SETIT</name>
<feature type="zinc finger region" description="C3H1-type" evidence="8">
    <location>
        <begin position="355"/>
        <end position="385"/>
    </location>
</feature>
<feature type="region of interest" description="Disordered" evidence="9">
    <location>
        <begin position="419"/>
        <end position="732"/>
    </location>
</feature>
<dbReference type="OrthoDB" id="423462at2759"/>
<dbReference type="Gene3D" id="3.30.70.330">
    <property type="match status" value="1"/>
</dbReference>
<dbReference type="CDD" id="cd12540">
    <property type="entry name" value="RRM_U2AFBPL"/>
    <property type="match status" value="1"/>
</dbReference>
<dbReference type="Pfam" id="PF00076">
    <property type="entry name" value="RRM_1"/>
    <property type="match status" value="1"/>
</dbReference>
<feature type="compositionally biased region" description="Low complexity" evidence="9">
    <location>
        <begin position="1"/>
        <end position="22"/>
    </location>
</feature>
<dbReference type="FunFam" id="3.30.70.330:FF:000318">
    <property type="entry name" value="Zinc finger CCCH domain-containing protein 5"/>
    <property type="match status" value="1"/>
</dbReference>
<feature type="compositionally biased region" description="Basic and acidic residues" evidence="9">
    <location>
        <begin position="419"/>
        <end position="433"/>
    </location>
</feature>
<feature type="zinc finger region" description="C3H1-type" evidence="8">
    <location>
        <begin position="221"/>
        <end position="249"/>
    </location>
</feature>
<feature type="domain" description="C3H1-type" evidence="11">
    <location>
        <begin position="221"/>
        <end position="249"/>
    </location>
</feature>
<evidence type="ECO:0000256" key="1">
    <source>
        <dbReference type="ARBA" id="ARBA00022723"/>
    </source>
</evidence>
<evidence type="ECO:0000256" key="6">
    <source>
        <dbReference type="ARBA" id="ARBA00023125"/>
    </source>
</evidence>
<dbReference type="SUPFAM" id="SSF54928">
    <property type="entry name" value="RNA-binding domain, RBD"/>
    <property type="match status" value="1"/>
</dbReference>
<dbReference type="AlphaFoldDB" id="A0A368PMF0"/>
<dbReference type="GO" id="GO:0003723">
    <property type="term" value="F:RNA binding"/>
    <property type="evidence" value="ECO:0007669"/>
    <property type="project" value="UniProtKB-UniRule"/>
</dbReference>
<feature type="compositionally biased region" description="Basic and acidic residues" evidence="9">
    <location>
        <begin position="711"/>
        <end position="722"/>
    </location>
</feature>
<protein>
    <recommendedName>
        <fullName evidence="13">C3H1-type domain-containing protein</fullName>
    </recommendedName>
</protein>